<proteinExistence type="predicted"/>
<dbReference type="Gene3D" id="2.60.120.260">
    <property type="entry name" value="Galactose-binding domain-like"/>
    <property type="match status" value="1"/>
</dbReference>
<keyword evidence="2" id="KW-1185">Reference proteome</keyword>
<reference evidence="1" key="1">
    <citation type="journal article" date="2019" name="bioRxiv">
        <title>The Genome of the Zebra Mussel, Dreissena polymorpha: A Resource for Invasive Species Research.</title>
        <authorList>
            <person name="McCartney M.A."/>
            <person name="Auch B."/>
            <person name="Kono T."/>
            <person name="Mallez S."/>
            <person name="Zhang Y."/>
            <person name="Obille A."/>
            <person name="Becker A."/>
            <person name="Abrahante J.E."/>
            <person name="Garbe J."/>
            <person name="Badalamenti J.P."/>
            <person name="Herman A."/>
            <person name="Mangelson H."/>
            <person name="Liachko I."/>
            <person name="Sullivan S."/>
            <person name="Sone E.D."/>
            <person name="Koren S."/>
            <person name="Silverstein K.A.T."/>
            <person name="Beckman K.B."/>
            <person name="Gohl D.M."/>
        </authorList>
    </citation>
    <scope>NUCLEOTIDE SEQUENCE</scope>
    <source>
        <strain evidence="1">Duluth1</strain>
        <tissue evidence="1">Whole animal</tissue>
    </source>
</reference>
<evidence type="ECO:0000313" key="2">
    <source>
        <dbReference type="Proteomes" id="UP000828390"/>
    </source>
</evidence>
<dbReference type="AlphaFoldDB" id="A0A9D4K6L7"/>
<gene>
    <name evidence="1" type="ORF">DPMN_107291</name>
</gene>
<sequence length="304" mass="34040">MEIFGGCGLCGRGAPGLGMGPCMVEIDRIVIGWPCHVDDVGIHRFGDNCSRMCQCQNNEECGQNGTCPNGCAQGMFGPGCQYVDIAHEYQKTERHSSNLLRRNEQWAYFAVDNDTTTCSSTQAAKYEYGYPWWRQWFPYLVTFTYIEFHVGAVYAANVSHYRVSVANVTDYSNISEWSNERLCYETQGDDPPFPSSDTHAVLGVFCKEPVVGNTIRIQLLSTHTQLVLCDVYVSQGELNNYSISFKEEEQTYEEFYKFTWGVRDPELGMLNVTIAATSINISTPAKTAVCEVKVYGGKSLSLLI</sequence>
<organism evidence="1 2">
    <name type="scientific">Dreissena polymorpha</name>
    <name type="common">Zebra mussel</name>
    <name type="synonym">Mytilus polymorpha</name>
    <dbReference type="NCBI Taxonomy" id="45954"/>
    <lineage>
        <taxon>Eukaryota</taxon>
        <taxon>Metazoa</taxon>
        <taxon>Spiralia</taxon>
        <taxon>Lophotrochozoa</taxon>
        <taxon>Mollusca</taxon>
        <taxon>Bivalvia</taxon>
        <taxon>Autobranchia</taxon>
        <taxon>Heteroconchia</taxon>
        <taxon>Euheterodonta</taxon>
        <taxon>Imparidentia</taxon>
        <taxon>Neoheterodontei</taxon>
        <taxon>Myida</taxon>
        <taxon>Dreissenoidea</taxon>
        <taxon>Dreissenidae</taxon>
        <taxon>Dreissena</taxon>
    </lineage>
</organism>
<name>A0A9D4K6L7_DREPO</name>
<dbReference type="Proteomes" id="UP000828390">
    <property type="component" value="Unassembled WGS sequence"/>
</dbReference>
<evidence type="ECO:0000313" key="1">
    <source>
        <dbReference type="EMBL" id="KAH3833973.1"/>
    </source>
</evidence>
<reference evidence="1" key="2">
    <citation type="submission" date="2020-11" db="EMBL/GenBank/DDBJ databases">
        <authorList>
            <person name="McCartney M.A."/>
            <person name="Auch B."/>
            <person name="Kono T."/>
            <person name="Mallez S."/>
            <person name="Becker A."/>
            <person name="Gohl D.M."/>
            <person name="Silverstein K.A.T."/>
            <person name="Koren S."/>
            <person name="Bechman K.B."/>
            <person name="Herman A."/>
            <person name="Abrahante J.E."/>
            <person name="Garbe J."/>
        </authorList>
    </citation>
    <scope>NUCLEOTIDE SEQUENCE</scope>
    <source>
        <strain evidence="1">Duluth1</strain>
        <tissue evidence="1">Whole animal</tissue>
    </source>
</reference>
<comment type="caution">
    <text evidence="1">The sequence shown here is derived from an EMBL/GenBank/DDBJ whole genome shotgun (WGS) entry which is preliminary data.</text>
</comment>
<protein>
    <submittedName>
        <fullName evidence="1">Uncharacterized protein</fullName>
    </submittedName>
</protein>
<dbReference type="EMBL" id="JAIWYP010000004">
    <property type="protein sequence ID" value="KAH3833973.1"/>
    <property type="molecule type" value="Genomic_DNA"/>
</dbReference>
<accession>A0A9D4K6L7</accession>